<evidence type="ECO:0000256" key="6">
    <source>
        <dbReference type="ARBA" id="ARBA00022989"/>
    </source>
</evidence>
<dbReference type="GO" id="GO:0046964">
    <property type="term" value="F:3'-phosphoadenosine 5'-phosphosulfate transmembrane transporter activity"/>
    <property type="evidence" value="ECO:0007669"/>
    <property type="project" value="TreeGrafter"/>
</dbReference>
<dbReference type="OrthoDB" id="628205at2759"/>
<evidence type="ECO:0000256" key="4">
    <source>
        <dbReference type="ARBA" id="ARBA00022449"/>
    </source>
</evidence>
<dbReference type="Pfam" id="PF08449">
    <property type="entry name" value="UAA"/>
    <property type="match status" value="2"/>
</dbReference>
<reference evidence="10 11" key="1">
    <citation type="journal article" date="2015" name="Proc. Natl. Acad. Sci. U.S.A.">
        <title>The resurrection genome of Boea hygrometrica: A blueprint for survival of dehydration.</title>
        <authorList>
            <person name="Xiao L."/>
            <person name="Yang G."/>
            <person name="Zhang L."/>
            <person name="Yang X."/>
            <person name="Zhao S."/>
            <person name="Ji Z."/>
            <person name="Zhou Q."/>
            <person name="Hu M."/>
            <person name="Wang Y."/>
            <person name="Chen M."/>
            <person name="Xu Y."/>
            <person name="Jin H."/>
            <person name="Xiao X."/>
            <person name="Hu G."/>
            <person name="Bao F."/>
            <person name="Hu Y."/>
            <person name="Wan P."/>
            <person name="Li L."/>
            <person name="Deng X."/>
            <person name="Kuang T."/>
            <person name="Xiang C."/>
            <person name="Zhu J.K."/>
            <person name="Oliver M.J."/>
            <person name="He Y."/>
        </authorList>
    </citation>
    <scope>NUCLEOTIDE SEQUENCE [LARGE SCALE GENOMIC DNA]</scope>
    <source>
        <strain evidence="11">cv. XS01</strain>
    </source>
</reference>
<dbReference type="PANTHER" id="PTHR10778:SF8">
    <property type="entry name" value="ADENOSINE 3'-PHOSPHO 5'-PHOSPHOSULFATE TRANSPORTER 2"/>
    <property type="match status" value="1"/>
</dbReference>
<evidence type="ECO:0000256" key="5">
    <source>
        <dbReference type="ARBA" id="ARBA00022692"/>
    </source>
</evidence>
<name>A0A2Z7C7S4_9LAMI</name>
<keyword evidence="11" id="KW-1185">Reference proteome</keyword>
<keyword evidence="4" id="KW-0050">Antiport</keyword>
<accession>A0A2Z7C7S4</accession>
<keyword evidence="6 9" id="KW-1133">Transmembrane helix</keyword>
<feature type="transmembrane region" description="Helical" evidence="9">
    <location>
        <begin position="211"/>
        <end position="244"/>
    </location>
</feature>
<dbReference type="Proteomes" id="UP000250235">
    <property type="component" value="Unassembled WGS sequence"/>
</dbReference>
<evidence type="ECO:0000256" key="7">
    <source>
        <dbReference type="ARBA" id="ARBA00023136"/>
    </source>
</evidence>
<evidence type="ECO:0000256" key="9">
    <source>
        <dbReference type="SAM" id="Phobius"/>
    </source>
</evidence>
<protein>
    <submittedName>
        <fullName evidence="10">UDP-galactose/UDP-glucose transporter 4</fullName>
    </submittedName>
</protein>
<evidence type="ECO:0000256" key="1">
    <source>
        <dbReference type="ARBA" id="ARBA00004141"/>
    </source>
</evidence>
<dbReference type="GO" id="GO:0015297">
    <property type="term" value="F:antiporter activity"/>
    <property type="evidence" value="ECO:0007669"/>
    <property type="project" value="UniProtKB-KW"/>
</dbReference>
<comment type="similarity">
    <text evidence="2">Belongs to the nucleotide-sugar transporter family. UDP-galactose:UMP antiporter (TC 2.A.7.11) subfamily.</text>
</comment>
<dbReference type="GO" id="GO:0000139">
    <property type="term" value="C:Golgi membrane"/>
    <property type="evidence" value="ECO:0007669"/>
    <property type="project" value="TreeGrafter"/>
</dbReference>
<keyword evidence="7 9" id="KW-0472">Membrane</keyword>
<dbReference type="PANTHER" id="PTHR10778">
    <property type="entry name" value="SOLUTE CARRIER FAMILY 35 MEMBER B"/>
    <property type="match status" value="1"/>
</dbReference>
<dbReference type="EMBL" id="KQ999935">
    <property type="protein sequence ID" value="KZV40543.1"/>
    <property type="molecule type" value="Genomic_DNA"/>
</dbReference>
<evidence type="ECO:0000256" key="8">
    <source>
        <dbReference type="SAM" id="MobiDB-lite"/>
    </source>
</evidence>
<evidence type="ECO:0000256" key="2">
    <source>
        <dbReference type="ARBA" id="ARBA00008349"/>
    </source>
</evidence>
<evidence type="ECO:0000256" key="3">
    <source>
        <dbReference type="ARBA" id="ARBA00022448"/>
    </source>
</evidence>
<feature type="transmembrane region" description="Helical" evidence="9">
    <location>
        <begin position="149"/>
        <end position="167"/>
    </location>
</feature>
<keyword evidence="5 9" id="KW-0812">Transmembrane</keyword>
<dbReference type="InterPro" id="IPR013657">
    <property type="entry name" value="SCL35B1-4/HUT1"/>
</dbReference>
<evidence type="ECO:0000313" key="11">
    <source>
        <dbReference type="Proteomes" id="UP000250235"/>
    </source>
</evidence>
<dbReference type="AlphaFoldDB" id="A0A2Z7C7S4"/>
<dbReference type="GO" id="GO:0005789">
    <property type="term" value="C:endoplasmic reticulum membrane"/>
    <property type="evidence" value="ECO:0007669"/>
    <property type="project" value="TreeGrafter"/>
</dbReference>
<keyword evidence="3" id="KW-0813">Transport</keyword>
<gene>
    <name evidence="10" type="ORF">F511_36260</name>
</gene>
<evidence type="ECO:0000313" key="10">
    <source>
        <dbReference type="EMBL" id="KZV40543.1"/>
    </source>
</evidence>
<feature type="region of interest" description="Disordered" evidence="8">
    <location>
        <begin position="313"/>
        <end position="334"/>
    </location>
</feature>
<organism evidence="10 11">
    <name type="scientific">Dorcoceras hygrometricum</name>
    <dbReference type="NCBI Taxonomy" id="472368"/>
    <lineage>
        <taxon>Eukaryota</taxon>
        <taxon>Viridiplantae</taxon>
        <taxon>Streptophyta</taxon>
        <taxon>Embryophyta</taxon>
        <taxon>Tracheophyta</taxon>
        <taxon>Spermatophyta</taxon>
        <taxon>Magnoliopsida</taxon>
        <taxon>eudicotyledons</taxon>
        <taxon>Gunneridae</taxon>
        <taxon>Pentapetalae</taxon>
        <taxon>asterids</taxon>
        <taxon>lamiids</taxon>
        <taxon>Lamiales</taxon>
        <taxon>Gesneriaceae</taxon>
        <taxon>Didymocarpoideae</taxon>
        <taxon>Trichosporeae</taxon>
        <taxon>Loxocarpinae</taxon>
        <taxon>Dorcoceras</taxon>
    </lineage>
</organism>
<feature type="transmembrane region" description="Helical" evidence="9">
    <location>
        <begin position="173"/>
        <end position="191"/>
    </location>
</feature>
<comment type="subcellular location">
    <subcellularLocation>
        <location evidence="1">Membrane</location>
        <topology evidence="1">Multi-pass membrane protein</topology>
    </subcellularLocation>
</comment>
<sequence length="334" mass="37231">MALVSGRGSVLNPNAPLFVPAAMREVEDFSPEWWNLVNSSAWFRDYWLTQRQGDDDFGEADGFDENGVVELLPENIDVGVDEDILAMEAQFEEFLQSSEAQTDWESKPKNGFSKNAGALIKNTSITRQRVFLIWRKTLSMRRKYPPHEYLSAVLLVVGLILFTLADAQTSPNFSVIGVLMVSGAVIMDSFLGNLQEAIFTMNPETTQHLYVYGVLVFEAMATFIGQVSVLSLIALFGAATTAMITTARKAVTLLLLYMIFTKPLTEQHGSGLLLIAMGIVLKLLPEYKPSKQRATSSPNSRIENMLRREDGRFQTGIQEDGENRPFVSNSISER</sequence>
<proteinExistence type="inferred from homology"/>
<keyword evidence="10" id="KW-0762">Sugar transport</keyword>